<dbReference type="OrthoDB" id="1871818at2759"/>
<reference evidence="3" key="1">
    <citation type="submission" date="2022-05" db="EMBL/GenBank/DDBJ databases">
        <title>The Musa troglodytarum L. genome provides insights into the mechanism of non-climacteric behaviour and enrichment of carotenoids.</title>
        <authorList>
            <person name="Wang J."/>
        </authorList>
    </citation>
    <scope>NUCLEOTIDE SEQUENCE</scope>
    <source>
        <tissue evidence="3">Leaf</tissue>
    </source>
</reference>
<dbReference type="AlphaFoldDB" id="A0A9E7HF19"/>
<dbReference type="InterPro" id="IPR046848">
    <property type="entry name" value="E_motif"/>
</dbReference>
<gene>
    <name evidence="3" type="ORF">MUK42_15885</name>
</gene>
<evidence type="ECO:0000256" key="1">
    <source>
        <dbReference type="ARBA" id="ARBA00022737"/>
    </source>
</evidence>
<dbReference type="InterPro" id="IPR002885">
    <property type="entry name" value="PPR_rpt"/>
</dbReference>
<protein>
    <submittedName>
        <fullName evidence="3">Pentatricopeptide repeat-containing protein</fullName>
    </submittedName>
</protein>
<dbReference type="PANTHER" id="PTHR47926:SF347">
    <property type="entry name" value="PENTATRICOPEPTIDE REPEAT-CONTAINING PROTEIN"/>
    <property type="match status" value="1"/>
</dbReference>
<dbReference type="GO" id="GO:0003723">
    <property type="term" value="F:RNA binding"/>
    <property type="evidence" value="ECO:0007669"/>
    <property type="project" value="InterPro"/>
</dbReference>
<dbReference type="InterPro" id="IPR046960">
    <property type="entry name" value="PPR_At4g14850-like_plant"/>
</dbReference>
<keyword evidence="4" id="KW-1185">Reference proteome</keyword>
<feature type="repeat" description="PPR" evidence="2">
    <location>
        <begin position="121"/>
        <end position="155"/>
    </location>
</feature>
<feature type="repeat" description="PPR" evidence="2">
    <location>
        <begin position="223"/>
        <end position="257"/>
    </location>
</feature>
<dbReference type="PANTHER" id="PTHR47926">
    <property type="entry name" value="PENTATRICOPEPTIDE REPEAT-CONTAINING PROTEIN"/>
    <property type="match status" value="1"/>
</dbReference>
<keyword evidence="1" id="KW-0677">Repeat</keyword>
<evidence type="ECO:0000313" key="3">
    <source>
        <dbReference type="EMBL" id="URE28668.1"/>
    </source>
</evidence>
<dbReference type="Pfam" id="PF13041">
    <property type="entry name" value="PPR_2"/>
    <property type="match status" value="2"/>
</dbReference>
<evidence type="ECO:0000256" key="2">
    <source>
        <dbReference type="PROSITE-ProRule" id="PRU00708"/>
    </source>
</evidence>
<dbReference type="FunFam" id="1.25.40.10:FF:000090">
    <property type="entry name" value="Pentatricopeptide repeat-containing protein, chloroplastic"/>
    <property type="match status" value="1"/>
</dbReference>
<dbReference type="Gene3D" id="1.25.40.10">
    <property type="entry name" value="Tetratricopeptide repeat domain"/>
    <property type="match status" value="4"/>
</dbReference>
<dbReference type="FunFam" id="1.25.40.10:FF:000344">
    <property type="entry name" value="Pentatricopeptide repeat-containing protein"/>
    <property type="match status" value="1"/>
</dbReference>
<dbReference type="EMBL" id="CP097510">
    <property type="protein sequence ID" value="URE28668.1"/>
    <property type="molecule type" value="Genomic_DNA"/>
</dbReference>
<dbReference type="Proteomes" id="UP001055439">
    <property type="component" value="Chromosome 8"/>
</dbReference>
<organism evidence="3 4">
    <name type="scientific">Musa troglodytarum</name>
    <name type="common">fe'i banana</name>
    <dbReference type="NCBI Taxonomy" id="320322"/>
    <lineage>
        <taxon>Eukaryota</taxon>
        <taxon>Viridiplantae</taxon>
        <taxon>Streptophyta</taxon>
        <taxon>Embryophyta</taxon>
        <taxon>Tracheophyta</taxon>
        <taxon>Spermatophyta</taxon>
        <taxon>Magnoliopsida</taxon>
        <taxon>Liliopsida</taxon>
        <taxon>Zingiberales</taxon>
        <taxon>Musaceae</taxon>
        <taxon>Musa</taxon>
    </lineage>
</organism>
<name>A0A9E7HF19_9LILI</name>
<dbReference type="NCBIfam" id="TIGR00756">
    <property type="entry name" value="PPR"/>
    <property type="match status" value="3"/>
</dbReference>
<accession>A0A9E7HF19</accession>
<dbReference type="Pfam" id="PF20431">
    <property type="entry name" value="E_motif"/>
    <property type="match status" value="1"/>
</dbReference>
<dbReference type="GO" id="GO:0009451">
    <property type="term" value="P:RNA modification"/>
    <property type="evidence" value="ECO:0007669"/>
    <property type="project" value="InterPro"/>
</dbReference>
<dbReference type="InterPro" id="IPR011990">
    <property type="entry name" value="TPR-like_helical_dom_sf"/>
</dbReference>
<sequence length="724" mass="79132">MHRAAITATTATTVTTAAAYAVGKRIIELVSNGSFDEEALLLYKQLHSHGFHGAPSFLPSLVKACSSSPRSLPFALQLHCVLLKTGLASDLVTANSLISMYSKHFHVRSARLLFDTNLLRDAVTWQTIINCYVTNGCPFESMEMFRAMHSSGFLPKPELTAAVLSVCGRAGVLGLGRAVHALFTVNEQLQSCAYLPTSLVDMYSRCHDLDAALKVFGMMPDKNVVSWTAMIVGYALNERYDMSINLFQEMGIKGIKPNKATLVSLLPACGELGALGHGKRIHGYILRHGFQSEPQIIGALIHMYGRCKGAFKLASLVYERADSKDVVMRSSMMMTSNQNGDFIRTLQLFQMMQNDGVEVNHVTMLAVIAACIGLSSANLGKALHGYILKSGLLSEVHMGNSLIDMYAKCGCLWSSVCTFTEMREKDLASYSSMIASYGLHGHGHHALKLFDEMLDMGTQPDGITLLTVFSACNHSGLINEGKDCFDNVRREYSSLSLEHYACLTDLLGRSGRLEDACEVIRNMPMKPSPKILSSLISACRIACRSEAAKKLALSLIDAEPENAANYTLLSAICAESGDWFQVEEIRRPMRISGMNKTTGVSQIGETNGTLLCIGSLTAISHWKVLTSEPISDIVAQLQEILDADWKSPSAVPVEQLPSYFGCFDSFVSNEELQCKCRKFSGSLCKVHESSPRPENLKSHSRKPKKLVLGMAIAVIIGSTEPFNT</sequence>
<proteinExistence type="predicted"/>
<dbReference type="PROSITE" id="PS51375">
    <property type="entry name" value="PPR"/>
    <property type="match status" value="3"/>
</dbReference>
<dbReference type="Pfam" id="PF01535">
    <property type="entry name" value="PPR"/>
    <property type="match status" value="2"/>
</dbReference>
<feature type="repeat" description="PPR" evidence="2">
    <location>
        <begin position="426"/>
        <end position="460"/>
    </location>
</feature>
<evidence type="ECO:0000313" key="4">
    <source>
        <dbReference type="Proteomes" id="UP001055439"/>
    </source>
</evidence>